<comment type="subcellular location">
    <subcellularLocation>
        <location evidence="3">Late endosome membrane</location>
        <topology evidence="3">Single-pass type II membrane protein</topology>
    </subcellularLocation>
    <subcellularLocation>
        <location evidence="4">Lysosome membrane</location>
        <topology evidence="4">Single-pass type II membrane protein</topology>
    </subcellularLocation>
    <subcellularLocation>
        <location evidence="5">Mitochondrion membrane</location>
        <topology evidence="5">Single-pass type II membrane protein</topology>
    </subcellularLocation>
</comment>
<dbReference type="GO" id="GO:0046464">
    <property type="term" value="P:acylglycerol catabolic process"/>
    <property type="evidence" value="ECO:0007669"/>
    <property type="project" value="TreeGrafter"/>
</dbReference>
<dbReference type="PANTHER" id="PTHR43798:SF5">
    <property type="entry name" value="MONOACYLGLYCEROL LIPASE ABHD6"/>
    <property type="match status" value="1"/>
</dbReference>
<dbReference type="InterPro" id="IPR000073">
    <property type="entry name" value="AB_hydrolase_1"/>
</dbReference>
<dbReference type="Gene3D" id="3.40.50.1820">
    <property type="entry name" value="alpha/beta hydrolase"/>
    <property type="match status" value="1"/>
</dbReference>
<evidence type="ECO:0000256" key="5">
    <source>
        <dbReference type="ARBA" id="ARBA00046308"/>
    </source>
</evidence>
<dbReference type="Proteomes" id="UP000017246">
    <property type="component" value="Unassembled WGS sequence"/>
</dbReference>
<dbReference type="EMBL" id="LN902842">
    <property type="protein sequence ID" value="CDS41874.1"/>
    <property type="molecule type" value="Genomic_DNA"/>
</dbReference>
<name>A0A068YHR8_ECHMU</name>
<evidence type="ECO:0000256" key="2">
    <source>
        <dbReference type="ARBA" id="ARBA00013254"/>
    </source>
</evidence>
<dbReference type="Pfam" id="PF12697">
    <property type="entry name" value="Abhydrolase_6"/>
    <property type="match status" value="1"/>
</dbReference>
<dbReference type="GO" id="GO:0047372">
    <property type="term" value="F:monoacylglycerol lipase activity"/>
    <property type="evidence" value="ECO:0007669"/>
    <property type="project" value="UniProtKB-EC"/>
</dbReference>
<sequence>MPTLGPFNKIDPFKELIEIRKDIGTLFFIHGVGESERIWNYQVNYFLLKGYRTVTIDLVGHGASPIDAKHDLICCADQKWPIFSTSKSLGICLRCPSTKGLEAFCAFDEHFKDVREVFDKYVVKYYAIKDSSDNEEPEERKPPIVTIVAHSYGTSLAVRLAESRSEAVQRLVLISGGAPIPLEYECSIFGINPACLSLLTPCIRLGFQRLAFSKRSPSSSPNPEGEHRSIADFEDQKSAFQFNAYTLWATMAGQKWPEGDRHFYSRLRVPVLLICGSHDRLVSEAEEEETLFSLPCAHLRRLPKAGHMGMLEDPNRVNEFIEEHITNPPHPFGLSKRNRSCTPDSVPKTPITTQPNYDTCLDDITSTIEYSRKKSGSYGVDTDAESPGIISVLRPRIHSKRWRGFRQNISR</sequence>
<protein>
    <recommendedName>
        <fullName evidence="2">acylglycerol lipase</fullName>
        <ecNumber evidence="2">3.1.1.23</ecNumber>
    </recommendedName>
</protein>
<dbReference type="SUPFAM" id="SSF53474">
    <property type="entry name" value="alpha/beta-Hydrolases"/>
    <property type="match status" value="1"/>
</dbReference>
<dbReference type="GO" id="GO:0031966">
    <property type="term" value="C:mitochondrial membrane"/>
    <property type="evidence" value="ECO:0007669"/>
    <property type="project" value="UniProtKB-SubCell"/>
</dbReference>
<organism evidence="10 11">
    <name type="scientific">Echinococcus multilocularis</name>
    <name type="common">Fox tapeworm</name>
    <dbReference type="NCBI Taxonomy" id="6211"/>
    <lineage>
        <taxon>Eukaryota</taxon>
        <taxon>Metazoa</taxon>
        <taxon>Spiralia</taxon>
        <taxon>Lophotrochozoa</taxon>
        <taxon>Platyhelminthes</taxon>
        <taxon>Cestoda</taxon>
        <taxon>Eucestoda</taxon>
        <taxon>Cyclophyllidea</taxon>
        <taxon>Taeniidae</taxon>
        <taxon>Echinococcus</taxon>
    </lineage>
</organism>
<evidence type="ECO:0000313" key="10">
    <source>
        <dbReference type="EMBL" id="CDS41874.1"/>
    </source>
</evidence>
<gene>
    <name evidence="10" type="ORF">EmuJ_000955700</name>
</gene>
<evidence type="ECO:0000256" key="8">
    <source>
        <dbReference type="SAM" id="MobiDB-lite"/>
    </source>
</evidence>
<reference evidence="10" key="2">
    <citation type="submission" date="2015-11" db="EMBL/GenBank/DDBJ databases">
        <authorList>
            <person name="Zhang Y."/>
            <person name="Guo Z."/>
        </authorList>
    </citation>
    <scope>NUCLEOTIDE SEQUENCE</scope>
</reference>
<dbReference type="InterPro" id="IPR050266">
    <property type="entry name" value="AB_hydrolase_sf"/>
</dbReference>
<dbReference type="PANTHER" id="PTHR43798">
    <property type="entry name" value="MONOACYLGLYCEROL LIPASE"/>
    <property type="match status" value="1"/>
</dbReference>
<comment type="function">
    <text evidence="7">Lipase that preferentially hydrolysis medium-chain saturated monoacylglycerols including 2-arachidonoylglycerol. Through 2-arachidonoylglycerol degradation may regulate endocannabinoid signaling pathways. Also has a lysophosphatidyl lipase activity with a preference for lysophosphatidylglycerol among other lysophospholipids. Also able to degrade bis(monoacylglycero)phosphate (BMP) and constitutes the major enzyme for BMP catabolism. BMP, also known as lysobisphosphatidic acid, is enriched in late endosomes and lysosomes and plays a key role in the formation of intraluminal vesicles and in lipid sorting.</text>
</comment>
<evidence type="ECO:0000313" key="11">
    <source>
        <dbReference type="Proteomes" id="UP000017246"/>
    </source>
</evidence>
<dbReference type="PRINTS" id="PR00412">
    <property type="entry name" value="EPOXHYDRLASE"/>
</dbReference>
<keyword evidence="11" id="KW-1185">Reference proteome</keyword>
<proteinExistence type="predicted"/>
<dbReference type="GO" id="GO:0031902">
    <property type="term" value="C:late endosome membrane"/>
    <property type="evidence" value="ECO:0007669"/>
    <property type="project" value="UniProtKB-SubCell"/>
</dbReference>
<dbReference type="EC" id="3.1.1.23" evidence="2"/>
<dbReference type="OrthoDB" id="6273254at2759"/>
<evidence type="ECO:0000256" key="1">
    <source>
        <dbReference type="ARBA" id="ARBA00001613"/>
    </source>
</evidence>
<dbReference type="eggNOG" id="KOG2382">
    <property type="taxonomic scope" value="Eukaryota"/>
</dbReference>
<dbReference type="InterPro" id="IPR000639">
    <property type="entry name" value="Epox_hydrolase-like"/>
</dbReference>
<evidence type="ECO:0000256" key="4">
    <source>
        <dbReference type="ARBA" id="ARBA00037874"/>
    </source>
</evidence>
<dbReference type="AlphaFoldDB" id="A0A068YHR8"/>
<dbReference type="GO" id="GO:0005765">
    <property type="term" value="C:lysosomal membrane"/>
    <property type="evidence" value="ECO:0007669"/>
    <property type="project" value="UniProtKB-SubCell"/>
</dbReference>
<dbReference type="STRING" id="6211.A0A068YHR8"/>
<evidence type="ECO:0000259" key="9">
    <source>
        <dbReference type="Pfam" id="PF12697"/>
    </source>
</evidence>
<comment type="catalytic activity">
    <reaction evidence="1">
        <text>Hydrolyzes glycerol monoesters of long-chain fatty acids.</text>
        <dbReference type="EC" id="3.1.1.23"/>
    </reaction>
</comment>
<evidence type="ECO:0000256" key="3">
    <source>
        <dbReference type="ARBA" id="ARBA00037797"/>
    </source>
</evidence>
<keyword evidence="10" id="KW-0378">Hydrolase</keyword>
<evidence type="ECO:0000256" key="6">
    <source>
        <dbReference type="ARBA" id="ARBA00047662"/>
    </source>
</evidence>
<dbReference type="InterPro" id="IPR029058">
    <property type="entry name" value="AB_hydrolase_fold"/>
</dbReference>
<feature type="domain" description="AB hydrolase-1" evidence="9">
    <location>
        <begin position="26"/>
        <end position="319"/>
    </location>
</feature>
<feature type="region of interest" description="Disordered" evidence="8">
    <location>
        <begin position="328"/>
        <end position="355"/>
    </location>
</feature>
<accession>A0A068YHR8</accession>
<comment type="catalytic activity">
    <reaction evidence="6">
        <text>1-dodecanoylglycerol + H2O = dodecanoate + glycerol + H(+)</text>
        <dbReference type="Rhea" id="RHEA:44316"/>
        <dbReference type="ChEBI" id="CHEBI:15377"/>
        <dbReference type="ChEBI" id="CHEBI:15378"/>
        <dbReference type="ChEBI" id="CHEBI:17754"/>
        <dbReference type="ChEBI" id="CHEBI:18262"/>
        <dbReference type="ChEBI" id="CHEBI:75539"/>
    </reaction>
</comment>
<evidence type="ECO:0000256" key="7">
    <source>
        <dbReference type="ARBA" id="ARBA00049568"/>
    </source>
</evidence>
<dbReference type="OMA" id="KWPIFST"/>
<reference evidence="10" key="1">
    <citation type="journal article" date="2013" name="Nature">
        <title>The genomes of four tapeworm species reveal adaptations to parasitism.</title>
        <authorList>
            <person name="Tsai I.J."/>
            <person name="Zarowiecki M."/>
            <person name="Holroyd N."/>
            <person name="Garciarrubio A."/>
            <person name="Sanchez-Flores A."/>
            <person name="Brooks K.L."/>
            <person name="Tracey A."/>
            <person name="Bobes R.J."/>
            <person name="Fragoso G."/>
            <person name="Sciutto E."/>
            <person name="Aslett M."/>
            <person name="Beasley H."/>
            <person name="Bennett H.M."/>
            <person name="Cai J."/>
            <person name="Camicia F."/>
            <person name="Clark R."/>
            <person name="Cucher M."/>
            <person name="De Silva N."/>
            <person name="Day T.A."/>
            <person name="Deplazes P."/>
            <person name="Estrada K."/>
            <person name="Fernandez C."/>
            <person name="Holland P.W."/>
            <person name="Hou J."/>
            <person name="Hu S."/>
            <person name="Huckvale T."/>
            <person name="Hung S.S."/>
            <person name="Kamenetzky L."/>
            <person name="Keane J.A."/>
            <person name="Kiss F."/>
            <person name="Koziol U."/>
            <person name="Lambert O."/>
            <person name="Liu K."/>
            <person name="Luo X."/>
            <person name="Luo Y."/>
            <person name="Macchiaroli N."/>
            <person name="Nichol S."/>
            <person name="Paps J."/>
            <person name="Parkinson J."/>
            <person name="Pouchkina-Stantcheva N."/>
            <person name="Riddiford N."/>
            <person name="Rosenzvit M."/>
            <person name="Salinas G."/>
            <person name="Wasmuth J.D."/>
            <person name="Zamanian M."/>
            <person name="Zheng Y."/>
            <person name="Cai X."/>
            <person name="Soberon X."/>
            <person name="Olson P.D."/>
            <person name="Laclette J.P."/>
            <person name="Brehm K."/>
            <person name="Berriman M."/>
            <person name="Garciarrubio A."/>
            <person name="Bobes R.J."/>
            <person name="Fragoso G."/>
            <person name="Sanchez-Flores A."/>
            <person name="Estrada K."/>
            <person name="Cevallos M.A."/>
            <person name="Morett E."/>
            <person name="Gonzalez V."/>
            <person name="Portillo T."/>
            <person name="Ochoa-Leyva A."/>
            <person name="Jose M.V."/>
            <person name="Sciutto E."/>
            <person name="Landa A."/>
            <person name="Jimenez L."/>
            <person name="Valdes V."/>
            <person name="Carrero J.C."/>
            <person name="Larralde C."/>
            <person name="Morales-Montor J."/>
            <person name="Limon-Lason J."/>
            <person name="Soberon X."/>
            <person name="Laclette J.P."/>
        </authorList>
    </citation>
    <scope>NUCLEOTIDE SEQUENCE [LARGE SCALE GENOMIC DNA]</scope>
</reference>